<dbReference type="InterPro" id="IPR036259">
    <property type="entry name" value="MFS_trans_sf"/>
</dbReference>
<keyword evidence="7 8" id="KW-0472">Membrane</keyword>
<organism evidence="10 11">
    <name type="scientific">Halocaridina rubra</name>
    <name type="common">Hawaiian red shrimp</name>
    <dbReference type="NCBI Taxonomy" id="373956"/>
    <lineage>
        <taxon>Eukaryota</taxon>
        <taxon>Metazoa</taxon>
        <taxon>Ecdysozoa</taxon>
        <taxon>Arthropoda</taxon>
        <taxon>Crustacea</taxon>
        <taxon>Multicrustacea</taxon>
        <taxon>Malacostraca</taxon>
        <taxon>Eumalacostraca</taxon>
        <taxon>Eucarida</taxon>
        <taxon>Decapoda</taxon>
        <taxon>Pleocyemata</taxon>
        <taxon>Caridea</taxon>
        <taxon>Atyoidea</taxon>
        <taxon>Atyidae</taxon>
        <taxon>Halocaridina</taxon>
    </lineage>
</organism>
<feature type="transmembrane region" description="Helical" evidence="8">
    <location>
        <begin position="391"/>
        <end position="416"/>
    </location>
</feature>
<dbReference type="FunFam" id="1.20.1250.20:FF:000218">
    <property type="entry name" value="facilitated trehalose transporter Tret1"/>
    <property type="match status" value="1"/>
</dbReference>
<feature type="transmembrane region" description="Helical" evidence="8">
    <location>
        <begin position="346"/>
        <end position="367"/>
    </location>
</feature>
<keyword evidence="3" id="KW-1003">Cell membrane</keyword>
<proteinExistence type="predicted"/>
<dbReference type="AlphaFoldDB" id="A0AAN8XBD1"/>
<feature type="transmembrane region" description="Helical" evidence="8">
    <location>
        <begin position="319"/>
        <end position="339"/>
    </location>
</feature>
<feature type="transmembrane region" description="Helical" evidence="8">
    <location>
        <begin position="197"/>
        <end position="219"/>
    </location>
</feature>
<evidence type="ECO:0000256" key="5">
    <source>
        <dbReference type="ARBA" id="ARBA00022692"/>
    </source>
</evidence>
<name>A0AAN8XBD1_HALRR</name>
<evidence type="ECO:0000259" key="9">
    <source>
        <dbReference type="PROSITE" id="PS50850"/>
    </source>
</evidence>
<dbReference type="InterPro" id="IPR005828">
    <property type="entry name" value="MFS_sugar_transport-like"/>
</dbReference>
<dbReference type="InterPro" id="IPR050549">
    <property type="entry name" value="MFS_Trehalose_Transporter"/>
</dbReference>
<feature type="transmembrane region" description="Helical" evidence="8">
    <location>
        <begin position="173"/>
        <end position="191"/>
    </location>
</feature>
<comment type="caution">
    <text evidence="10">The sequence shown here is derived from an EMBL/GenBank/DDBJ whole genome shotgun (WGS) entry which is preliminary data.</text>
</comment>
<evidence type="ECO:0000256" key="8">
    <source>
        <dbReference type="SAM" id="Phobius"/>
    </source>
</evidence>
<accession>A0AAN8XBD1</accession>
<keyword evidence="4" id="KW-0762">Sugar transport</keyword>
<evidence type="ECO:0000313" key="10">
    <source>
        <dbReference type="EMBL" id="KAK7080207.1"/>
    </source>
</evidence>
<dbReference type="GO" id="GO:0005886">
    <property type="term" value="C:plasma membrane"/>
    <property type="evidence" value="ECO:0007669"/>
    <property type="project" value="UniProtKB-SubCell"/>
</dbReference>
<feature type="transmembrane region" description="Helical" evidence="8">
    <location>
        <begin position="115"/>
        <end position="134"/>
    </location>
</feature>
<evidence type="ECO:0000256" key="2">
    <source>
        <dbReference type="ARBA" id="ARBA00022448"/>
    </source>
</evidence>
<dbReference type="EMBL" id="JAXCGZ010006054">
    <property type="protein sequence ID" value="KAK7080207.1"/>
    <property type="molecule type" value="Genomic_DNA"/>
</dbReference>
<dbReference type="Gene3D" id="1.20.1250.20">
    <property type="entry name" value="MFS general substrate transporter like domains"/>
    <property type="match status" value="1"/>
</dbReference>
<keyword evidence="11" id="KW-1185">Reference proteome</keyword>
<comment type="subcellular location">
    <subcellularLocation>
        <location evidence="1">Cell membrane</location>
        <topology evidence="1">Multi-pass membrane protein</topology>
    </subcellularLocation>
</comment>
<evidence type="ECO:0000256" key="1">
    <source>
        <dbReference type="ARBA" id="ARBA00004651"/>
    </source>
</evidence>
<keyword evidence="5 8" id="KW-0812">Transmembrane</keyword>
<feature type="transmembrane region" description="Helical" evidence="8">
    <location>
        <begin position="39"/>
        <end position="58"/>
    </location>
</feature>
<feature type="transmembrane region" description="Helical" evidence="8">
    <location>
        <begin position="281"/>
        <end position="299"/>
    </location>
</feature>
<feature type="transmembrane region" description="Helical" evidence="8">
    <location>
        <begin position="428"/>
        <end position="447"/>
    </location>
</feature>
<dbReference type="Proteomes" id="UP001381693">
    <property type="component" value="Unassembled WGS sequence"/>
</dbReference>
<dbReference type="SUPFAM" id="SSF103473">
    <property type="entry name" value="MFS general substrate transporter"/>
    <property type="match status" value="1"/>
</dbReference>
<evidence type="ECO:0000256" key="7">
    <source>
        <dbReference type="ARBA" id="ARBA00023136"/>
    </source>
</evidence>
<feature type="transmembrane region" description="Helical" evidence="8">
    <location>
        <begin position="87"/>
        <end position="108"/>
    </location>
</feature>
<feature type="domain" description="Major facilitator superfamily (MFS) profile" evidence="9">
    <location>
        <begin position="41"/>
        <end position="482"/>
    </location>
</feature>
<reference evidence="10 11" key="1">
    <citation type="submission" date="2023-11" db="EMBL/GenBank/DDBJ databases">
        <title>Halocaridina rubra genome assembly.</title>
        <authorList>
            <person name="Smith C."/>
        </authorList>
    </citation>
    <scope>NUCLEOTIDE SEQUENCE [LARGE SCALE GENOMIC DNA]</scope>
    <source>
        <strain evidence="10">EP-1</strain>
        <tissue evidence="10">Whole</tissue>
    </source>
</reference>
<dbReference type="GO" id="GO:0022857">
    <property type="term" value="F:transmembrane transporter activity"/>
    <property type="evidence" value="ECO:0007669"/>
    <property type="project" value="InterPro"/>
</dbReference>
<feature type="transmembrane region" description="Helical" evidence="8">
    <location>
        <begin position="140"/>
        <end position="161"/>
    </location>
</feature>
<evidence type="ECO:0000256" key="4">
    <source>
        <dbReference type="ARBA" id="ARBA00022597"/>
    </source>
</evidence>
<sequence length="487" mass="53324">MMKNQSDVSYDIVPSAPKGTVIFTKEPVRTTRVRYMKQTGIFLLATLGPMNFGMGLSWPNTIASDLQHDNSTLFGTELQLLDWQMDMLSSLVFIGTLPGFLFGGWLVARFGRRRSMMGLVLPCMVGWILVALAVNSTMILLGRFICGFSFALVAVSVRTYLSEISDTAIRGAAILTAECLRSFGAIVIIAFGMCSSWYYSAFFCAFQILISGLVAVPFLPESPTYLTVTGKDEEARSVLTRLRGKYFDVDAEIQQLKKQNNSKEGNSGWGALLKPEIMKKCLIVFGLFGISNFCGTEVIKANAVRILQTSGLSFDAYTSTLIIFVLLLSGNVFQALLVDRIGRRKCLVLSLILLVIAYTILGTYVYLDTSEAITSDSQDAGSEGKINAWSWIPTACLMVCSFSGSLGIAPTPWMLAVEYFPTSIRSQVMSVCSFFGSVMSFASLQVYSPLQEALTPAGLYWSYAFFAVIGIVYSLTIVQDTTGQKVG</sequence>
<gene>
    <name evidence="10" type="ORF">SK128_023797</name>
</gene>
<protein>
    <recommendedName>
        <fullName evidence="9">Major facilitator superfamily (MFS) profile domain-containing protein</fullName>
    </recommendedName>
</protein>
<keyword evidence="6 8" id="KW-1133">Transmembrane helix</keyword>
<keyword evidence="2" id="KW-0813">Transport</keyword>
<dbReference type="PANTHER" id="PTHR48021">
    <property type="match status" value="1"/>
</dbReference>
<evidence type="ECO:0000256" key="3">
    <source>
        <dbReference type="ARBA" id="ARBA00022475"/>
    </source>
</evidence>
<dbReference type="PROSITE" id="PS50850">
    <property type="entry name" value="MFS"/>
    <property type="match status" value="1"/>
</dbReference>
<evidence type="ECO:0000256" key="6">
    <source>
        <dbReference type="ARBA" id="ARBA00022989"/>
    </source>
</evidence>
<dbReference type="Pfam" id="PF00083">
    <property type="entry name" value="Sugar_tr"/>
    <property type="match status" value="1"/>
</dbReference>
<evidence type="ECO:0000313" key="11">
    <source>
        <dbReference type="Proteomes" id="UP001381693"/>
    </source>
</evidence>
<dbReference type="InterPro" id="IPR020846">
    <property type="entry name" value="MFS_dom"/>
</dbReference>
<dbReference type="PANTHER" id="PTHR48021:SF1">
    <property type="entry name" value="GH07001P-RELATED"/>
    <property type="match status" value="1"/>
</dbReference>
<feature type="transmembrane region" description="Helical" evidence="8">
    <location>
        <begin position="459"/>
        <end position="478"/>
    </location>
</feature>